<protein>
    <recommendedName>
        <fullName evidence="5">Glycosyltransferase</fullName>
    </recommendedName>
</protein>
<dbReference type="InterPro" id="IPR027417">
    <property type="entry name" value="P-loop_NTPase"/>
</dbReference>
<dbReference type="Gene3D" id="3.40.50.2000">
    <property type="entry name" value="Glycogen Phosphorylase B"/>
    <property type="match status" value="2"/>
</dbReference>
<keyword evidence="2" id="KW-0808">Transferase</keyword>
<evidence type="ECO:0000313" key="3">
    <source>
        <dbReference type="EMBL" id="KAG0553252.1"/>
    </source>
</evidence>
<comment type="similarity">
    <text evidence="1">Belongs to the UDP-glycosyltransferase family.</text>
</comment>
<dbReference type="SUPFAM" id="SSF52540">
    <property type="entry name" value="P-loop containing nucleoside triphosphate hydrolases"/>
    <property type="match status" value="1"/>
</dbReference>
<reference evidence="3" key="2">
    <citation type="submission" date="2020-10" db="EMBL/GenBank/DDBJ databases">
        <authorList>
            <person name="Cooper E.A."/>
            <person name="Brenton Z.W."/>
            <person name="Flinn B.S."/>
            <person name="Jenkins J."/>
            <person name="Shu S."/>
            <person name="Flowers D."/>
            <person name="Luo F."/>
            <person name="Wang Y."/>
            <person name="Xia P."/>
            <person name="Barry K."/>
            <person name="Daum C."/>
            <person name="Lipzen A."/>
            <person name="Yoshinaga Y."/>
            <person name="Schmutz J."/>
            <person name="Saski C."/>
            <person name="Vermerris W."/>
            <person name="Kresovich S."/>
        </authorList>
    </citation>
    <scope>NUCLEOTIDE SEQUENCE</scope>
</reference>
<evidence type="ECO:0000313" key="4">
    <source>
        <dbReference type="Proteomes" id="UP000807115"/>
    </source>
</evidence>
<reference evidence="3" key="1">
    <citation type="journal article" date="2019" name="BMC Genomics">
        <title>A new reference genome for Sorghum bicolor reveals high levels of sequence similarity between sweet and grain genotypes: implications for the genetics of sugar metabolism.</title>
        <authorList>
            <person name="Cooper E.A."/>
            <person name="Brenton Z.W."/>
            <person name="Flinn B.S."/>
            <person name="Jenkins J."/>
            <person name="Shu S."/>
            <person name="Flowers D."/>
            <person name="Luo F."/>
            <person name="Wang Y."/>
            <person name="Xia P."/>
            <person name="Barry K."/>
            <person name="Daum C."/>
            <person name="Lipzen A."/>
            <person name="Yoshinaga Y."/>
            <person name="Schmutz J."/>
            <person name="Saski C."/>
            <person name="Vermerris W."/>
            <person name="Kresovich S."/>
        </authorList>
    </citation>
    <scope>NUCLEOTIDE SEQUENCE</scope>
</reference>
<proteinExistence type="inferred from homology"/>
<dbReference type="InterPro" id="IPR002213">
    <property type="entry name" value="UDP_glucos_trans"/>
</dbReference>
<comment type="caution">
    <text evidence="3">The sequence shown here is derived from an EMBL/GenBank/DDBJ whole genome shotgun (WGS) entry which is preliminary data.</text>
</comment>
<evidence type="ECO:0000256" key="1">
    <source>
        <dbReference type="ARBA" id="ARBA00009995"/>
    </source>
</evidence>
<evidence type="ECO:0000256" key="2">
    <source>
        <dbReference type="ARBA" id="ARBA00022679"/>
    </source>
</evidence>
<dbReference type="AlphaFoldDB" id="A0A921S9Z0"/>
<dbReference type="Pfam" id="PF00201">
    <property type="entry name" value="UDPGT"/>
    <property type="match status" value="1"/>
</dbReference>
<organism evidence="3 4">
    <name type="scientific">Sorghum bicolor</name>
    <name type="common">Sorghum</name>
    <name type="synonym">Sorghum vulgare</name>
    <dbReference type="NCBI Taxonomy" id="4558"/>
    <lineage>
        <taxon>Eukaryota</taxon>
        <taxon>Viridiplantae</taxon>
        <taxon>Streptophyta</taxon>
        <taxon>Embryophyta</taxon>
        <taxon>Tracheophyta</taxon>
        <taxon>Spermatophyta</taxon>
        <taxon>Magnoliopsida</taxon>
        <taxon>Liliopsida</taxon>
        <taxon>Poales</taxon>
        <taxon>Poaceae</taxon>
        <taxon>PACMAD clade</taxon>
        <taxon>Panicoideae</taxon>
        <taxon>Andropogonodae</taxon>
        <taxon>Andropogoneae</taxon>
        <taxon>Sorghinae</taxon>
        <taxon>Sorghum</taxon>
    </lineage>
</organism>
<dbReference type="Proteomes" id="UP000807115">
    <property type="component" value="Chromosome 1"/>
</dbReference>
<dbReference type="SUPFAM" id="SSF53756">
    <property type="entry name" value="UDP-Glycosyltransferase/glycogen phosphorylase"/>
    <property type="match status" value="1"/>
</dbReference>
<name>A0A921S9Z0_SORBI</name>
<dbReference type="CDD" id="cd03784">
    <property type="entry name" value="GT1_Gtf-like"/>
    <property type="match status" value="1"/>
</dbReference>
<dbReference type="PANTHER" id="PTHR48047:SF53">
    <property type="entry name" value="GLYCOSYLTRANSFERASE"/>
    <property type="match status" value="1"/>
</dbReference>
<dbReference type="PANTHER" id="PTHR48047">
    <property type="entry name" value="GLYCOSYLTRANSFERASE"/>
    <property type="match status" value="1"/>
</dbReference>
<sequence>MEFKRKQFPIRLSFAMTVNKSQGQTIPNVGVYLPAPVFSHGQFTPSLTFVCHVARLFASRDADATLVLTRANAARLGGPVAGAAATGFRVRIITLTFPQRPLGLQVATRAPTAFPTGPFAIVVDLLAPLFADLLRRQPANAVVFDSILPWAATAASELGIRRYAFIGTGSFALSVQRAQLLHNPQNGVASDTEPFLVPGLPNAVRLTRLRLAEAMLPRRTRFLNRMFDAERAMTGWVVNLFADIEQRYIEHYEKDMGKSVFTVGPACLANGDDDDTLEHGHDGEADTAAEATHVLRWLDTKPARSVVYVCFGSPTRFPWDQVAELGMGLADSGANFVWVVRDKNASPPLPNIDDTAPGHGLVVRGWASQVAVLRHAAVGAFMTHCGWGAWLVFAEQFYNEVLVVWLTGTGVSMGAERGYVWGGEALGGVVGREAVG</sequence>
<dbReference type="GO" id="GO:0008194">
    <property type="term" value="F:UDP-glycosyltransferase activity"/>
    <property type="evidence" value="ECO:0007669"/>
    <property type="project" value="InterPro"/>
</dbReference>
<evidence type="ECO:0008006" key="5">
    <source>
        <dbReference type="Google" id="ProtNLM"/>
    </source>
</evidence>
<dbReference type="EMBL" id="CM027680">
    <property type="protein sequence ID" value="KAG0553252.1"/>
    <property type="molecule type" value="Genomic_DNA"/>
</dbReference>
<gene>
    <name evidence="3" type="ORF">BDA96_01G578100</name>
</gene>
<accession>A0A921S9Z0</accession>